<dbReference type="GO" id="GO:0016747">
    <property type="term" value="F:acyltransferase activity, transferring groups other than amino-acyl groups"/>
    <property type="evidence" value="ECO:0007669"/>
    <property type="project" value="InterPro"/>
</dbReference>
<evidence type="ECO:0000259" key="1">
    <source>
        <dbReference type="PROSITE" id="PS51186"/>
    </source>
</evidence>
<dbReference type="eggNOG" id="COG1670">
    <property type="taxonomic scope" value="Bacteria"/>
</dbReference>
<dbReference type="OrthoDB" id="4142102at2"/>
<organism evidence="2 3">
    <name type="scientific">Bifidobacterium mongoliense DSM 21395</name>
    <dbReference type="NCBI Taxonomy" id="1437603"/>
    <lineage>
        <taxon>Bacteria</taxon>
        <taxon>Bacillati</taxon>
        <taxon>Actinomycetota</taxon>
        <taxon>Actinomycetes</taxon>
        <taxon>Bifidobacteriales</taxon>
        <taxon>Bifidobacteriaceae</taxon>
        <taxon>Bifidobacterium</taxon>
    </lineage>
</organism>
<dbReference type="InterPro" id="IPR016181">
    <property type="entry name" value="Acyl_CoA_acyltransferase"/>
</dbReference>
<feature type="domain" description="N-acetyltransferase" evidence="1">
    <location>
        <begin position="23"/>
        <end position="187"/>
    </location>
</feature>
<proteinExistence type="predicted"/>
<gene>
    <name evidence="2" type="ORF">BMON_0936</name>
</gene>
<sequence length="202" mass="22268">MTETISTSASRSPRTPTLVTRRLVLRPWHIDDGADARSLFLYARDPAVGPSAAWPPHTSETQSAEIIRTVLSAPQTFAVVLKPGDEAVGSIGLKPLSGLTEADDTERRDAMEIGYWIGTPFWGRGLITEAAREVLRHGFEDLGLAAVWGTHDLTNISSSKVMDKLGLSLIRVHRHAHLALLGEVYRDEAVRRITAAQWRGRR</sequence>
<dbReference type="PROSITE" id="PS51186">
    <property type="entry name" value="GNAT"/>
    <property type="match status" value="1"/>
</dbReference>
<protein>
    <recommendedName>
        <fullName evidence="1">N-acetyltransferase domain-containing protein</fullName>
    </recommendedName>
</protein>
<dbReference type="Proteomes" id="UP000029082">
    <property type="component" value="Unassembled WGS sequence"/>
</dbReference>
<dbReference type="Pfam" id="PF13302">
    <property type="entry name" value="Acetyltransf_3"/>
    <property type="match status" value="1"/>
</dbReference>
<dbReference type="SUPFAM" id="SSF55729">
    <property type="entry name" value="Acyl-CoA N-acyltransferases (Nat)"/>
    <property type="match status" value="1"/>
</dbReference>
<comment type="caution">
    <text evidence="2">The sequence shown here is derived from an EMBL/GenBank/DDBJ whole genome shotgun (WGS) entry which is preliminary data.</text>
</comment>
<dbReference type="GeneID" id="93094015"/>
<dbReference type="AlphaFoldDB" id="A0A087BWW0"/>
<reference evidence="2 3" key="1">
    <citation type="submission" date="2014-03" db="EMBL/GenBank/DDBJ databases">
        <title>Genomics of Bifidobacteria.</title>
        <authorList>
            <person name="Ventura M."/>
            <person name="Milani C."/>
            <person name="Lugli G.A."/>
        </authorList>
    </citation>
    <scope>NUCLEOTIDE SEQUENCE [LARGE SCALE GENOMIC DNA]</scope>
    <source>
        <strain evidence="2 3">DSM 21395</strain>
    </source>
</reference>
<dbReference type="PANTHER" id="PTHR43792">
    <property type="entry name" value="GNAT FAMILY, PUTATIVE (AFU_ORTHOLOGUE AFUA_3G00765)-RELATED-RELATED"/>
    <property type="match status" value="1"/>
</dbReference>
<keyword evidence="3" id="KW-1185">Reference proteome</keyword>
<dbReference type="InterPro" id="IPR051531">
    <property type="entry name" value="N-acetyltransferase"/>
</dbReference>
<dbReference type="InterPro" id="IPR000182">
    <property type="entry name" value="GNAT_dom"/>
</dbReference>
<dbReference type="RefSeq" id="WP_051917999.1">
    <property type="nucleotide sequence ID" value="NZ_JDUO01000002.1"/>
</dbReference>
<evidence type="ECO:0000313" key="2">
    <source>
        <dbReference type="EMBL" id="KFI75510.1"/>
    </source>
</evidence>
<dbReference type="Gene3D" id="3.40.630.30">
    <property type="match status" value="1"/>
</dbReference>
<evidence type="ECO:0000313" key="3">
    <source>
        <dbReference type="Proteomes" id="UP000029082"/>
    </source>
</evidence>
<dbReference type="EMBL" id="JGZE01000018">
    <property type="protein sequence ID" value="KFI75510.1"/>
    <property type="molecule type" value="Genomic_DNA"/>
</dbReference>
<dbReference type="STRING" id="1437603.GCA_000771525_00783"/>
<accession>A0A087BWW0</accession>
<name>A0A087BWW0_9BIFI</name>